<dbReference type="OrthoDB" id="5373033at2"/>
<dbReference type="EMBL" id="NBIU01000024">
    <property type="protein sequence ID" value="PZT47688.1"/>
    <property type="molecule type" value="Genomic_DNA"/>
</dbReference>
<dbReference type="GO" id="GO:0012505">
    <property type="term" value="C:endomembrane system"/>
    <property type="evidence" value="ECO:0007669"/>
    <property type="project" value="UniProtKB-SubCell"/>
</dbReference>
<keyword evidence="4 12" id="KW-0375">Hydrogen ion transport</keyword>
<evidence type="ECO:0000256" key="10">
    <source>
        <dbReference type="ARBA" id="ARBA00025614"/>
    </source>
</evidence>
<evidence type="ECO:0000256" key="1">
    <source>
        <dbReference type="ARBA" id="ARBA00022448"/>
    </source>
</evidence>
<comment type="function">
    <text evidence="10">Component of the F(0) channel, it forms part of the peripheral stalk, linking F(1) to F(0). The b'-subunit is a diverged and duplicated form of b found in plants and photosynthetic bacteria.</text>
</comment>
<keyword evidence="8 12" id="KW-0066">ATP synthesis</keyword>
<comment type="subunit">
    <text evidence="12">F-type ATPases have 2 components, F(1) - the catalytic core - and F(0) - the membrane proton channel. F(1) has five subunits: alpha(3), beta(3), gamma(1), delta(1), epsilon(1). F(0) has three main subunits: a(1), b(2) and c(10-14). The alpha and beta chains form an alternating ring which encloses part of the gamma chain. F(1) is attached to F(0) by a central stalk formed by the gamma and epsilon chains, while a peripheral stalk is formed by the delta and b chains.</text>
</comment>
<evidence type="ECO:0000256" key="6">
    <source>
        <dbReference type="ARBA" id="ARBA00023065"/>
    </source>
</evidence>
<evidence type="ECO:0000313" key="17">
    <source>
        <dbReference type="Proteomes" id="UP000249746"/>
    </source>
</evidence>
<evidence type="ECO:0000256" key="3">
    <source>
        <dbReference type="ARBA" id="ARBA00022692"/>
    </source>
</evidence>
<reference evidence="16 17" key="1">
    <citation type="submission" date="2017-03" db="EMBL/GenBank/DDBJ databases">
        <title>Genomic and clinical evidence uncovers the enterohepatic species Helicobacter valdiviensis as a potential human intestinal pathogen.</title>
        <authorList>
            <person name="Fresia P."/>
            <person name="Jara R."/>
            <person name="Sierra R."/>
            <person name="Ferres I."/>
            <person name="Greif G."/>
            <person name="Iraola G."/>
            <person name="Collado L."/>
        </authorList>
    </citation>
    <scope>NUCLEOTIDE SEQUENCE [LARGE SCALE GENOMIC DNA]</scope>
    <source>
        <strain evidence="16 17">WBE14</strain>
    </source>
</reference>
<feature type="coiled-coil region" evidence="14">
    <location>
        <begin position="56"/>
        <end position="101"/>
    </location>
</feature>
<dbReference type="InterPro" id="IPR002146">
    <property type="entry name" value="ATP_synth_b/b'su_bac/chlpt"/>
</dbReference>
<keyword evidence="14" id="KW-0175">Coiled coil</keyword>
<name>A0A2W6MWT3_9HELI</name>
<sequence>MKKILLFLLLAPCFVYAAGAGGEADIIERTINFVIFFALVYYFGADKIKVIFKERRDGIAQSLAKIEEKLQESNKEKQKALKQLEESKKMASDIIETAHKESAMIAQKIEENTKNEIENLIRHFNEEMSYERRKVEASVIEATLDKFLNKEAIILDKEVLGNALLKKVA</sequence>
<organism evidence="16 17">
    <name type="scientific">Helicobacter valdiviensis</name>
    <dbReference type="NCBI Taxonomy" id="1458358"/>
    <lineage>
        <taxon>Bacteria</taxon>
        <taxon>Pseudomonadati</taxon>
        <taxon>Campylobacterota</taxon>
        <taxon>Epsilonproteobacteria</taxon>
        <taxon>Campylobacterales</taxon>
        <taxon>Helicobacteraceae</taxon>
        <taxon>Helicobacter</taxon>
    </lineage>
</organism>
<dbReference type="CDD" id="cd06503">
    <property type="entry name" value="ATP-synt_Fo_b"/>
    <property type="match status" value="1"/>
</dbReference>
<comment type="similarity">
    <text evidence="12 13">Belongs to the ATPase B chain family.</text>
</comment>
<dbReference type="SUPFAM" id="SSF81573">
    <property type="entry name" value="F1F0 ATP synthase subunit B, membrane domain"/>
    <property type="match status" value="1"/>
</dbReference>
<evidence type="ECO:0000256" key="11">
    <source>
        <dbReference type="ARBA" id="ARBA00037847"/>
    </source>
</evidence>
<evidence type="ECO:0000256" key="7">
    <source>
        <dbReference type="ARBA" id="ARBA00023136"/>
    </source>
</evidence>
<dbReference type="NCBIfam" id="NF006292">
    <property type="entry name" value="PRK08475.1"/>
    <property type="match status" value="1"/>
</dbReference>
<comment type="caution">
    <text evidence="16">The sequence shown here is derived from an EMBL/GenBank/DDBJ whole genome shotgun (WGS) entry which is preliminary data.</text>
</comment>
<feature type="signal peptide" evidence="15">
    <location>
        <begin position="1"/>
        <end position="17"/>
    </location>
</feature>
<keyword evidence="2 12" id="KW-0138">CF(0)</keyword>
<comment type="function">
    <text evidence="9 12">F(1)F(0) ATP synthase produces ATP from ADP in the presence of a proton or sodium gradient. F-type ATPases consist of two structural domains, F(1) containing the extramembraneous catalytic core and F(0) containing the membrane proton channel, linked together by a central stalk and a peripheral stalk. During catalysis, ATP synthesis in the catalytic domain of F(1) is coupled via a rotary mechanism of the central stalk subunits to proton translocation.</text>
</comment>
<evidence type="ECO:0000256" key="9">
    <source>
        <dbReference type="ARBA" id="ARBA00025198"/>
    </source>
</evidence>
<dbReference type="Gene3D" id="6.10.250.1580">
    <property type="match status" value="1"/>
</dbReference>
<gene>
    <name evidence="12" type="primary">atpF</name>
    <name evidence="16" type="ORF">B6S12_07805</name>
</gene>
<keyword evidence="12" id="KW-1003">Cell membrane</keyword>
<dbReference type="AlphaFoldDB" id="A0A2W6MWT3"/>
<comment type="subcellular location">
    <subcellularLocation>
        <location evidence="12">Cell membrane</location>
        <topology evidence="12">Single-pass membrane protein</topology>
    </subcellularLocation>
    <subcellularLocation>
        <location evidence="11">Endomembrane system</location>
        <topology evidence="11">Single-pass membrane protein</topology>
    </subcellularLocation>
</comment>
<keyword evidence="7 12" id="KW-0472">Membrane</keyword>
<dbReference type="Proteomes" id="UP000249746">
    <property type="component" value="Unassembled WGS sequence"/>
</dbReference>
<evidence type="ECO:0000256" key="12">
    <source>
        <dbReference type="HAMAP-Rule" id="MF_01398"/>
    </source>
</evidence>
<evidence type="ECO:0000256" key="15">
    <source>
        <dbReference type="SAM" id="SignalP"/>
    </source>
</evidence>
<proteinExistence type="inferred from homology"/>
<keyword evidence="17" id="KW-1185">Reference proteome</keyword>
<feature type="chain" id="PRO_5016154544" description="ATP synthase subunit b" evidence="15">
    <location>
        <begin position="18"/>
        <end position="169"/>
    </location>
</feature>
<evidence type="ECO:0000313" key="16">
    <source>
        <dbReference type="EMBL" id="PZT47688.1"/>
    </source>
</evidence>
<evidence type="ECO:0000256" key="8">
    <source>
        <dbReference type="ARBA" id="ARBA00023310"/>
    </source>
</evidence>
<dbReference type="GO" id="GO:0045259">
    <property type="term" value="C:proton-transporting ATP synthase complex"/>
    <property type="evidence" value="ECO:0007669"/>
    <property type="project" value="UniProtKB-KW"/>
</dbReference>
<feature type="transmembrane region" description="Helical" evidence="12">
    <location>
        <begin position="29"/>
        <end position="45"/>
    </location>
</feature>
<keyword evidence="5 12" id="KW-1133">Transmembrane helix</keyword>
<evidence type="ECO:0000256" key="5">
    <source>
        <dbReference type="ARBA" id="ARBA00022989"/>
    </source>
</evidence>
<evidence type="ECO:0000256" key="13">
    <source>
        <dbReference type="RuleBase" id="RU003848"/>
    </source>
</evidence>
<keyword evidence="3 12" id="KW-0812">Transmembrane</keyword>
<dbReference type="GO" id="GO:0005886">
    <property type="term" value="C:plasma membrane"/>
    <property type="evidence" value="ECO:0007669"/>
    <property type="project" value="UniProtKB-SubCell"/>
</dbReference>
<dbReference type="GO" id="GO:0046933">
    <property type="term" value="F:proton-transporting ATP synthase activity, rotational mechanism"/>
    <property type="evidence" value="ECO:0007669"/>
    <property type="project" value="UniProtKB-UniRule"/>
</dbReference>
<dbReference type="InterPro" id="IPR028987">
    <property type="entry name" value="ATP_synth_B-like_membr_sf"/>
</dbReference>
<dbReference type="Pfam" id="PF00430">
    <property type="entry name" value="ATP-synt_B"/>
    <property type="match status" value="1"/>
</dbReference>
<accession>A0A2W6MWT3</accession>
<evidence type="ECO:0000256" key="4">
    <source>
        <dbReference type="ARBA" id="ARBA00022781"/>
    </source>
</evidence>
<dbReference type="HAMAP" id="MF_01398">
    <property type="entry name" value="ATP_synth_b_bprime"/>
    <property type="match status" value="1"/>
</dbReference>
<protein>
    <recommendedName>
        <fullName evidence="12">ATP synthase subunit b</fullName>
    </recommendedName>
    <alternativeName>
        <fullName evidence="12">ATP synthase F(0) sector subunit b</fullName>
    </alternativeName>
    <alternativeName>
        <fullName evidence="12">ATPase subunit I</fullName>
    </alternativeName>
    <alternativeName>
        <fullName evidence="12">F-type ATPase subunit b</fullName>
        <shortName evidence="12">F-ATPase subunit b</shortName>
    </alternativeName>
</protein>
<evidence type="ECO:0000256" key="2">
    <source>
        <dbReference type="ARBA" id="ARBA00022547"/>
    </source>
</evidence>
<keyword evidence="6 12" id="KW-0406">Ion transport</keyword>
<keyword evidence="1 12" id="KW-0813">Transport</keyword>
<keyword evidence="15" id="KW-0732">Signal</keyword>
<dbReference type="RefSeq" id="WP_111230246.1">
    <property type="nucleotide sequence ID" value="NZ_NBIU01000024.1"/>
</dbReference>
<evidence type="ECO:0000256" key="14">
    <source>
        <dbReference type="SAM" id="Coils"/>
    </source>
</evidence>